<dbReference type="InterPro" id="IPR036812">
    <property type="entry name" value="NAD(P)_OxRdtase_dom_sf"/>
</dbReference>
<dbReference type="eggNOG" id="KOG1575">
    <property type="taxonomic scope" value="Eukaryota"/>
</dbReference>
<dbReference type="Gene3D" id="3.20.20.100">
    <property type="entry name" value="NADP-dependent oxidoreductase domain"/>
    <property type="match status" value="1"/>
</dbReference>
<dbReference type="RefSeq" id="XP_002340313.1">
    <property type="nucleotide sequence ID" value="XM_002340272.1"/>
</dbReference>
<dbReference type="GO" id="GO:0005829">
    <property type="term" value="C:cytosol"/>
    <property type="evidence" value="ECO:0007669"/>
    <property type="project" value="UniProtKB-ARBA"/>
</dbReference>
<dbReference type="CDD" id="cd19079">
    <property type="entry name" value="AKR_EcYajO-like"/>
    <property type="match status" value="1"/>
</dbReference>
<dbReference type="EMBL" id="EQ962652">
    <property type="protein sequence ID" value="EED22926.1"/>
    <property type="molecule type" value="Genomic_DNA"/>
</dbReference>
<comment type="similarity">
    <text evidence="3">Belongs to the aldo/keto reductase family. Aldo/keto reductase 2 subfamily.</text>
</comment>
<protein>
    <submittedName>
        <fullName evidence="5">Aldo-keto reductase, putative</fullName>
    </submittedName>
</protein>
<feature type="domain" description="NADP-dependent oxidoreductase" evidence="4">
    <location>
        <begin position="35"/>
        <end position="345"/>
    </location>
</feature>
<dbReference type="GO" id="GO:0016491">
    <property type="term" value="F:oxidoreductase activity"/>
    <property type="evidence" value="ECO:0007669"/>
    <property type="project" value="UniProtKB-KW"/>
</dbReference>
<dbReference type="SUPFAM" id="SSF51430">
    <property type="entry name" value="NAD(P)-linked oxidoreductase"/>
    <property type="match status" value="1"/>
</dbReference>
<organism evidence="5 6">
    <name type="scientific">Talaromyces stipitatus (strain ATCC 10500 / CBS 375.48 / QM 6759 / NRRL 1006)</name>
    <name type="common">Penicillium stipitatum</name>
    <dbReference type="NCBI Taxonomy" id="441959"/>
    <lineage>
        <taxon>Eukaryota</taxon>
        <taxon>Fungi</taxon>
        <taxon>Dikarya</taxon>
        <taxon>Ascomycota</taxon>
        <taxon>Pezizomycotina</taxon>
        <taxon>Eurotiomycetes</taxon>
        <taxon>Eurotiomycetidae</taxon>
        <taxon>Eurotiales</taxon>
        <taxon>Trichocomaceae</taxon>
        <taxon>Talaromyces</taxon>
        <taxon>Talaromyces sect. Talaromyces</taxon>
    </lineage>
</organism>
<accession>B8LST0</accession>
<dbReference type="FunCoup" id="B8LST0">
    <property type="interactions" value="160"/>
</dbReference>
<dbReference type="STRING" id="441959.B8LST0"/>
<reference evidence="6" key="1">
    <citation type="journal article" date="2015" name="Genome Announc.">
        <title>Genome sequence of the AIDS-associated pathogen Penicillium marneffei (ATCC18224) and its near taxonomic relative Talaromyces stipitatus (ATCC10500).</title>
        <authorList>
            <person name="Nierman W.C."/>
            <person name="Fedorova-Abrams N.D."/>
            <person name="Andrianopoulos A."/>
        </authorList>
    </citation>
    <scope>NUCLEOTIDE SEQUENCE [LARGE SCALE GENOMIC DNA]</scope>
    <source>
        <strain evidence="6">ATCC 10500 / CBS 375.48 / QM 6759 / NRRL 1006</strain>
    </source>
</reference>
<dbReference type="OMA" id="GVGIMPW"/>
<name>B8LST0_TALSN</name>
<dbReference type="HOGENOM" id="CLU_023205_2_0_1"/>
<dbReference type="PANTHER" id="PTHR43364">
    <property type="entry name" value="NADH-SPECIFIC METHYLGLYOXAL REDUCTASE-RELATED"/>
    <property type="match status" value="1"/>
</dbReference>
<gene>
    <name evidence="5" type="ORF">TSTA_064010</name>
</gene>
<evidence type="ECO:0000256" key="1">
    <source>
        <dbReference type="ARBA" id="ARBA00022857"/>
    </source>
</evidence>
<keyword evidence="2" id="KW-0560">Oxidoreductase</keyword>
<keyword evidence="1" id="KW-0521">NADP</keyword>
<dbReference type="GeneID" id="8106225"/>
<dbReference type="InterPro" id="IPR050523">
    <property type="entry name" value="AKR_Detox_Biosynth"/>
</dbReference>
<dbReference type="InterPro" id="IPR023210">
    <property type="entry name" value="NADP_OxRdtase_dom"/>
</dbReference>
<evidence type="ECO:0000313" key="6">
    <source>
        <dbReference type="Proteomes" id="UP000001745"/>
    </source>
</evidence>
<dbReference type="Pfam" id="PF00248">
    <property type="entry name" value="Aldo_ket_red"/>
    <property type="match status" value="1"/>
</dbReference>
<dbReference type="VEuPathDB" id="FungiDB:TSTA_064010"/>
<dbReference type="Proteomes" id="UP000001745">
    <property type="component" value="Unassembled WGS sequence"/>
</dbReference>
<evidence type="ECO:0000256" key="3">
    <source>
        <dbReference type="ARBA" id="ARBA00038157"/>
    </source>
</evidence>
<dbReference type="InParanoid" id="B8LST0"/>
<dbReference type="PhylomeDB" id="B8LST0"/>
<dbReference type="PANTHER" id="PTHR43364:SF9">
    <property type="entry name" value="OXIDOREDUCTASE"/>
    <property type="match status" value="1"/>
</dbReference>
<dbReference type="OrthoDB" id="515692at2759"/>
<evidence type="ECO:0000313" key="5">
    <source>
        <dbReference type="EMBL" id="EED22926.1"/>
    </source>
</evidence>
<sequence length="357" mass="39725">MASTTLPTSLQKSLDETKVEYTNLGSSGLQISVPILGTMSFGSKEWSPWLLEEEEAIKLLAAAYDRGINTWDTANMYGNGLSEEIISKAIKTLEIPRHKVVIMTKCAIPVGEDVSVVGPAHGQFMKKSKQYVNQGGLSRASIFNQVEASLSRLNTDYIDVLQIHRYDPSTPPEETMKALHDLVQAGKVRYLGASSMWATQFANLQHIAERNGWTKFISMQNYYNLCYREEEREMTRFCKETGVGIIPWSPLFGGQLARPVGVKESIRSQTPSPMGSAFTAADEAIIKRVEQVAKEKGWKMVHVALIWLRSKGAAPIVGATSVEKLDDVVEIRGKSLTEKEIRFLEEPYVPKPIAGHF</sequence>
<keyword evidence="6" id="KW-1185">Reference proteome</keyword>
<proteinExistence type="inferred from homology"/>
<evidence type="ECO:0000256" key="2">
    <source>
        <dbReference type="ARBA" id="ARBA00023002"/>
    </source>
</evidence>
<dbReference type="AlphaFoldDB" id="B8LST0"/>
<dbReference type="FunFam" id="3.20.20.100:FF:000004">
    <property type="entry name" value="Oxidoreductase, aldo/keto reductase"/>
    <property type="match status" value="1"/>
</dbReference>
<evidence type="ECO:0000259" key="4">
    <source>
        <dbReference type="Pfam" id="PF00248"/>
    </source>
</evidence>